<evidence type="ECO:0000313" key="5">
    <source>
        <dbReference type="Proteomes" id="UP000433575"/>
    </source>
</evidence>
<protein>
    <submittedName>
        <fullName evidence="3">NUDIX domain-containing protein</fullName>
    </submittedName>
</protein>
<dbReference type="OrthoDB" id="9131041at2"/>
<organism evidence="3 5">
    <name type="scientific">Holdemania massiliensis</name>
    <dbReference type="NCBI Taxonomy" id="1468449"/>
    <lineage>
        <taxon>Bacteria</taxon>
        <taxon>Bacillati</taxon>
        <taxon>Bacillota</taxon>
        <taxon>Erysipelotrichia</taxon>
        <taxon>Erysipelotrichales</taxon>
        <taxon>Erysipelotrichaceae</taxon>
        <taxon>Holdemania</taxon>
    </lineage>
</organism>
<dbReference type="EMBL" id="WKPI01000007">
    <property type="protein sequence ID" value="MSC32678.1"/>
    <property type="molecule type" value="Genomic_DNA"/>
</dbReference>
<dbReference type="EMBL" id="WKPJ01000003">
    <property type="protein sequence ID" value="MSA88339.1"/>
    <property type="molecule type" value="Genomic_DNA"/>
</dbReference>
<name>A0A6N7S3J1_9FIRM</name>
<dbReference type="PROSITE" id="PS51462">
    <property type="entry name" value="NUDIX"/>
    <property type="match status" value="1"/>
</dbReference>
<dbReference type="AlphaFoldDB" id="A0A6N7S3J1"/>
<keyword evidence="1" id="KW-0378">Hydrolase</keyword>
<evidence type="ECO:0000259" key="2">
    <source>
        <dbReference type="PROSITE" id="PS51462"/>
    </source>
</evidence>
<dbReference type="PROSITE" id="PS00893">
    <property type="entry name" value="NUDIX_BOX"/>
    <property type="match status" value="1"/>
</dbReference>
<comment type="caution">
    <text evidence="3">The sequence shown here is derived from an EMBL/GenBank/DDBJ whole genome shotgun (WGS) entry which is preliminary data.</text>
</comment>
<dbReference type="Pfam" id="PF00293">
    <property type="entry name" value="NUDIX"/>
    <property type="match status" value="1"/>
</dbReference>
<dbReference type="InterPro" id="IPR015797">
    <property type="entry name" value="NUDIX_hydrolase-like_dom_sf"/>
</dbReference>
<accession>A0A6N7S3J1</accession>
<dbReference type="Proteomes" id="UP000480929">
    <property type="component" value="Unassembled WGS sequence"/>
</dbReference>
<gene>
    <name evidence="4" type="ORF">GKD88_06050</name>
    <name evidence="3" type="ORF">GKE08_03265</name>
</gene>
<evidence type="ECO:0000313" key="4">
    <source>
        <dbReference type="EMBL" id="MSC32678.1"/>
    </source>
</evidence>
<reference evidence="5 6" key="1">
    <citation type="journal article" date="2019" name="Nat. Med.">
        <title>A library of human gut bacterial isolates paired with longitudinal multiomics data enables mechanistic microbiome research.</title>
        <authorList>
            <person name="Poyet M."/>
            <person name="Groussin M."/>
            <person name="Gibbons S.M."/>
            <person name="Avila-Pacheco J."/>
            <person name="Jiang X."/>
            <person name="Kearney S.M."/>
            <person name="Perrotta A.R."/>
            <person name="Berdy B."/>
            <person name="Zhao S."/>
            <person name="Lieberman T.D."/>
            <person name="Swanson P.K."/>
            <person name="Smith M."/>
            <person name="Roesemann S."/>
            <person name="Alexander J.E."/>
            <person name="Rich S.A."/>
            <person name="Livny J."/>
            <person name="Vlamakis H."/>
            <person name="Clish C."/>
            <person name="Bullock K."/>
            <person name="Deik A."/>
            <person name="Scott J."/>
            <person name="Pierce K.A."/>
            <person name="Xavier R.J."/>
            <person name="Alm E.J."/>
        </authorList>
    </citation>
    <scope>NUCLEOTIDE SEQUENCE [LARGE SCALE GENOMIC DNA]</scope>
    <source>
        <strain evidence="3 5">BIOML-A4</strain>
        <strain evidence="4 6">BIOML-A5</strain>
    </source>
</reference>
<evidence type="ECO:0000313" key="6">
    <source>
        <dbReference type="Proteomes" id="UP000480929"/>
    </source>
</evidence>
<proteinExistence type="predicted"/>
<evidence type="ECO:0000256" key="1">
    <source>
        <dbReference type="ARBA" id="ARBA00022801"/>
    </source>
</evidence>
<dbReference type="Gene3D" id="3.90.79.10">
    <property type="entry name" value="Nucleoside Triphosphate Pyrophosphohydrolase"/>
    <property type="match status" value="1"/>
</dbReference>
<dbReference type="SUPFAM" id="SSF55811">
    <property type="entry name" value="Nudix"/>
    <property type="match status" value="1"/>
</dbReference>
<feature type="domain" description="Nudix hydrolase" evidence="2">
    <location>
        <begin position="19"/>
        <end position="156"/>
    </location>
</feature>
<evidence type="ECO:0000313" key="3">
    <source>
        <dbReference type="EMBL" id="MSA88339.1"/>
    </source>
</evidence>
<dbReference type="GO" id="GO:0016787">
    <property type="term" value="F:hydrolase activity"/>
    <property type="evidence" value="ECO:0007669"/>
    <property type="project" value="UniProtKB-KW"/>
</dbReference>
<dbReference type="InterPro" id="IPR020084">
    <property type="entry name" value="NUDIX_hydrolase_CS"/>
</dbReference>
<dbReference type="RefSeq" id="WP_154237934.1">
    <property type="nucleotide sequence ID" value="NZ_CALJPI010000316.1"/>
</dbReference>
<dbReference type="InterPro" id="IPR000086">
    <property type="entry name" value="NUDIX_hydrolase_dom"/>
</dbReference>
<dbReference type="Proteomes" id="UP000433575">
    <property type="component" value="Unassembled WGS sequence"/>
</dbReference>
<sequence>MRCLGVFEDTVDPEQPILTLRKTARVFVINPQGKVGMIHVKGEDEFGRRDHLESCGGGIERGESPAQAMLREAREELGVMLRDWVELGWIEDEYHRLQRRNHSTFFAAHCEAGFLPRNLTAMEQAMMADPVWLSPQEIHQRLDPKNNLGIALLIGQRDFCAWQELLRRKIIVFN</sequence>
<keyword evidence="6" id="KW-1185">Reference proteome</keyword>